<dbReference type="CDD" id="cd00609">
    <property type="entry name" value="AAT_like"/>
    <property type="match status" value="1"/>
</dbReference>
<gene>
    <name evidence="7" type="ORF">EV686_105172</name>
</gene>
<dbReference type="Proteomes" id="UP000294692">
    <property type="component" value="Unassembled WGS sequence"/>
</dbReference>
<name>A0A4R3V4I2_9BURK</name>
<keyword evidence="5" id="KW-0663">Pyridoxal phosphate</keyword>
<dbReference type="NCBIfam" id="NF005601">
    <property type="entry name" value="PRK07337.1"/>
    <property type="match status" value="1"/>
</dbReference>
<dbReference type="PRINTS" id="PR00753">
    <property type="entry name" value="ACCSYNTHASE"/>
</dbReference>
<dbReference type="RefSeq" id="WP_132477134.1">
    <property type="nucleotide sequence ID" value="NZ_JBHRVM010000001.1"/>
</dbReference>
<reference evidence="7 8" key="1">
    <citation type="submission" date="2019-03" db="EMBL/GenBank/DDBJ databases">
        <title>Genomic Encyclopedia of Type Strains, Phase IV (KMG-IV): sequencing the most valuable type-strain genomes for metagenomic binning, comparative biology and taxonomic classification.</title>
        <authorList>
            <person name="Goeker M."/>
        </authorList>
    </citation>
    <scope>NUCLEOTIDE SEQUENCE [LARGE SCALE GENOMIC DNA]</scope>
    <source>
        <strain evidence="7 8">DSM 100048</strain>
    </source>
</reference>
<dbReference type="PANTHER" id="PTHR46383">
    <property type="entry name" value="ASPARTATE AMINOTRANSFERASE"/>
    <property type="match status" value="1"/>
</dbReference>
<evidence type="ECO:0000256" key="1">
    <source>
        <dbReference type="ARBA" id="ARBA00001933"/>
    </source>
</evidence>
<accession>A0A4R3V4I2</accession>
<evidence type="ECO:0000313" key="8">
    <source>
        <dbReference type="Proteomes" id="UP000294692"/>
    </source>
</evidence>
<keyword evidence="3 7" id="KW-0032">Aminotransferase</keyword>
<evidence type="ECO:0000256" key="5">
    <source>
        <dbReference type="ARBA" id="ARBA00022898"/>
    </source>
</evidence>
<comment type="similarity">
    <text evidence="2">Belongs to the class-I pyridoxal-phosphate-dependent aminotransferase family.</text>
</comment>
<proteinExistence type="inferred from homology"/>
<comment type="cofactor">
    <cofactor evidence="1">
        <name>pyridoxal 5'-phosphate</name>
        <dbReference type="ChEBI" id="CHEBI:597326"/>
    </cofactor>
</comment>
<dbReference type="AlphaFoldDB" id="A0A4R3V4I2"/>
<protein>
    <submittedName>
        <fullName evidence="7">Aspartate/methionine/tyrosine aminotransferase</fullName>
    </submittedName>
</protein>
<sequence length="389" mass="42266">MSRLALRTEEIQPFHAVEVLKQAQTLAAQGRDIISLGIGEPDFTAPPQVVEALNRAASAGLSGYTPPMGLSPLRGAIADYYAQQFSAPVDPSRIIVTSGASGALLLAAMALINPGDEVLMPDPSYPANQTFIRSAGGIPRLIPCQAKQRFQLNAQDIREHWGPSTRGVLIASPSNPTGATISREALKDLIAEVRQRDGFIILDEIYLGLYYDEAPASGLALDDDIVIINSFSKYFHMTGWRLGWMIAPPALIPALEKIAASLAICAPSLAQHAALACFDPEVMRIFDKRRLSFKQRRDYLVPALGSLGLEIPVVPDGAFYIFTDIRRHSQDSDAFARDLLNQAGIATVPGRDFGSAHAKHTLRLSYATSMDRLEEAIERMSKFLGRQAG</sequence>
<comment type="caution">
    <text evidence="7">The sequence shown here is derived from an EMBL/GenBank/DDBJ whole genome shotgun (WGS) entry which is preliminary data.</text>
</comment>
<evidence type="ECO:0000313" key="7">
    <source>
        <dbReference type="EMBL" id="TCU98472.1"/>
    </source>
</evidence>
<dbReference type="PANTHER" id="PTHR46383:SF2">
    <property type="entry name" value="AMINOTRANSFERASE"/>
    <property type="match status" value="1"/>
</dbReference>
<dbReference type="EMBL" id="SMBX01000005">
    <property type="protein sequence ID" value="TCU98472.1"/>
    <property type="molecule type" value="Genomic_DNA"/>
</dbReference>
<keyword evidence="4 7" id="KW-0808">Transferase</keyword>
<dbReference type="OrthoDB" id="9803354at2"/>
<dbReference type="GO" id="GO:0008483">
    <property type="term" value="F:transaminase activity"/>
    <property type="evidence" value="ECO:0007669"/>
    <property type="project" value="UniProtKB-KW"/>
</dbReference>
<feature type="domain" description="Aminotransferase class I/classII large" evidence="6">
    <location>
        <begin position="32"/>
        <end position="379"/>
    </location>
</feature>
<dbReference type="SUPFAM" id="SSF53383">
    <property type="entry name" value="PLP-dependent transferases"/>
    <property type="match status" value="1"/>
</dbReference>
<dbReference type="InterPro" id="IPR004839">
    <property type="entry name" value="Aminotransferase_I/II_large"/>
</dbReference>
<organism evidence="7 8">
    <name type="scientific">Paracandidimonas soli</name>
    <dbReference type="NCBI Taxonomy" id="1917182"/>
    <lineage>
        <taxon>Bacteria</taxon>
        <taxon>Pseudomonadati</taxon>
        <taxon>Pseudomonadota</taxon>
        <taxon>Betaproteobacteria</taxon>
        <taxon>Burkholderiales</taxon>
        <taxon>Alcaligenaceae</taxon>
        <taxon>Paracandidimonas</taxon>
    </lineage>
</organism>
<dbReference type="InterPro" id="IPR015424">
    <property type="entry name" value="PyrdxlP-dep_Trfase"/>
</dbReference>
<evidence type="ECO:0000256" key="2">
    <source>
        <dbReference type="ARBA" id="ARBA00007441"/>
    </source>
</evidence>
<keyword evidence="8" id="KW-1185">Reference proteome</keyword>
<dbReference type="InterPro" id="IPR015421">
    <property type="entry name" value="PyrdxlP-dep_Trfase_major"/>
</dbReference>
<evidence type="ECO:0000256" key="4">
    <source>
        <dbReference type="ARBA" id="ARBA00022679"/>
    </source>
</evidence>
<evidence type="ECO:0000256" key="3">
    <source>
        <dbReference type="ARBA" id="ARBA00022576"/>
    </source>
</evidence>
<dbReference type="GO" id="GO:0006520">
    <property type="term" value="P:amino acid metabolic process"/>
    <property type="evidence" value="ECO:0007669"/>
    <property type="project" value="InterPro"/>
</dbReference>
<dbReference type="InterPro" id="IPR050596">
    <property type="entry name" value="AspAT/PAT-like"/>
</dbReference>
<dbReference type="GO" id="GO:0030170">
    <property type="term" value="F:pyridoxal phosphate binding"/>
    <property type="evidence" value="ECO:0007669"/>
    <property type="project" value="InterPro"/>
</dbReference>
<dbReference type="Gene3D" id="3.40.640.10">
    <property type="entry name" value="Type I PLP-dependent aspartate aminotransferase-like (Major domain)"/>
    <property type="match status" value="1"/>
</dbReference>
<evidence type="ECO:0000259" key="6">
    <source>
        <dbReference type="Pfam" id="PF00155"/>
    </source>
</evidence>
<dbReference type="Pfam" id="PF00155">
    <property type="entry name" value="Aminotran_1_2"/>
    <property type="match status" value="1"/>
</dbReference>